<keyword evidence="2" id="KW-1185">Reference proteome</keyword>
<dbReference type="EMBL" id="JAXCLA010000002">
    <property type="protein sequence ID" value="MDY0743799.1"/>
    <property type="molecule type" value="Genomic_DNA"/>
</dbReference>
<evidence type="ECO:0000313" key="2">
    <source>
        <dbReference type="Proteomes" id="UP001285263"/>
    </source>
</evidence>
<proteinExistence type="predicted"/>
<sequence>MTLTTYRSPAARLLHAALDLAHRARRALRTSDRPATRVRAFTVLEVATMRDLRMVPRDFESFGAQVDAEAPSRVTPGAVVRA</sequence>
<dbReference type="RefSeq" id="WP_320421715.1">
    <property type="nucleotide sequence ID" value="NZ_JAXCLA010000002.1"/>
</dbReference>
<evidence type="ECO:0000313" key="1">
    <source>
        <dbReference type="EMBL" id="MDY0743799.1"/>
    </source>
</evidence>
<gene>
    <name evidence="1" type="ORF">SNE35_04755</name>
</gene>
<accession>A0ABU5DCD8</accession>
<comment type="caution">
    <text evidence="1">The sequence shown here is derived from an EMBL/GenBank/DDBJ whole genome shotgun (WGS) entry which is preliminary data.</text>
</comment>
<protein>
    <submittedName>
        <fullName evidence="1">Uncharacterized protein</fullName>
    </submittedName>
</protein>
<reference evidence="1 2" key="1">
    <citation type="submission" date="2023-11" db="EMBL/GenBank/DDBJ databases">
        <title>Paucibacter sp. nov., isolated from fresh soil in Korea.</title>
        <authorList>
            <person name="Le N.T.T."/>
        </authorList>
    </citation>
    <scope>NUCLEOTIDE SEQUENCE [LARGE SCALE GENOMIC DNA]</scope>
    <source>
        <strain evidence="1 2">R3-3</strain>
    </source>
</reference>
<name>A0ABU5DCD8_9BURK</name>
<dbReference type="Proteomes" id="UP001285263">
    <property type="component" value="Unassembled WGS sequence"/>
</dbReference>
<organism evidence="1 2">
    <name type="scientific">Roseateles agri</name>
    <dbReference type="NCBI Taxonomy" id="3098619"/>
    <lineage>
        <taxon>Bacteria</taxon>
        <taxon>Pseudomonadati</taxon>
        <taxon>Pseudomonadota</taxon>
        <taxon>Betaproteobacteria</taxon>
        <taxon>Burkholderiales</taxon>
        <taxon>Sphaerotilaceae</taxon>
        <taxon>Roseateles</taxon>
    </lineage>
</organism>